<dbReference type="NCBIfam" id="NF004837">
    <property type="entry name" value="PRK06187.1"/>
    <property type="match status" value="1"/>
</dbReference>
<evidence type="ECO:0000259" key="2">
    <source>
        <dbReference type="Pfam" id="PF13193"/>
    </source>
</evidence>
<feature type="domain" description="AMP-binding enzyme C-terminal" evidence="2">
    <location>
        <begin position="442"/>
        <end position="517"/>
    </location>
</feature>
<gene>
    <name evidence="3" type="ORF">A6D6_02566</name>
</gene>
<dbReference type="InterPro" id="IPR025110">
    <property type="entry name" value="AMP-bd_C"/>
</dbReference>
<dbReference type="PANTHER" id="PTHR43767:SF1">
    <property type="entry name" value="NONRIBOSOMAL PEPTIDE SYNTHASE PES1 (EUROFUNG)-RELATED"/>
    <property type="match status" value="1"/>
</dbReference>
<dbReference type="Proteomes" id="UP000771797">
    <property type="component" value="Unassembled WGS sequence"/>
</dbReference>
<dbReference type="Gene3D" id="3.40.50.12780">
    <property type="entry name" value="N-terminal domain of ligase-like"/>
    <property type="match status" value="1"/>
</dbReference>
<comment type="caution">
    <text evidence="3">The sequence shown here is derived from an EMBL/GenBank/DDBJ whole genome shotgun (WGS) entry which is preliminary data.</text>
</comment>
<dbReference type="Pfam" id="PF13193">
    <property type="entry name" value="AMP-binding_C"/>
    <property type="match status" value="1"/>
</dbReference>
<keyword evidence="3" id="KW-0436">Ligase</keyword>
<evidence type="ECO:0000259" key="1">
    <source>
        <dbReference type="Pfam" id="PF00501"/>
    </source>
</evidence>
<proteinExistence type="predicted"/>
<protein>
    <submittedName>
        <fullName evidence="3">O-succinylbenzoate--CoA ligase</fullName>
    </submittedName>
</protein>
<evidence type="ECO:0000313" key="4">
    <source>
        <dbReference type="Proteomes" id="UP000771797"/>
    </source>
</evidence>
<dbReference type="InterPro" id="IPR000873">
    <property type="entry name" value="AMP-dep_synth/lig_dom"/>
</dbReference>
<organism evidence="3 4">
    <name type="scientific">Alcanivorax xiamenensis</name>
    <dbReference type="NCBI Taxonomy" id="1177156"/>
    <lineage>
        <taxon>Bacteria</taxon>
        <taxon>Pseudomonadati</taxon>
        <taxon>Pseudomonadota</taxon>
        <taxon>Gammaproteobacteria</taxon>
        <taxon>Oceanospirillales</taxon>
        <taxon>Alcanivoracaceae</taxon>
        <taxon>Alcanivorax</taxon>
    </lineage>
</organism>
<dbReference type="PANTHER" id="PTHR43767">
    <property type="entry name" value="LONG-CHAIN-FATTY-ACID--COA LIGASE"/>
    <property type="match status" value="1"/>
</dbReference>
<dbReference type="PROSITE" id="PS00455">
    <property type="entry name" value="AMP_BINDING"/>
    <property type="match status" value="1"/>
</dbReference>
<feature type="domain" description="AMP-dependent synthetase/ligase" evidence="1">
    <location>
        <begin position="28"/>
        <end position="392"/>
    </location>
</feature>
<evidence type="ECO:0000313" key="3">
    <source>
        <dbReference type="EMBL" id="KAF0805056.1"/>
    </source>
</evidence>
<dbReference type="InterPro" id="IPR020845">
    <property type="entry name" value="AMP-binding_CS"/>
</dbReference>
<dbReference type="GO" id="GO:0016874">
    <property type="term" value="F:ligase activity"/>
    <property type="evidence" value="ECO:0007669"/>
    <property type="project" value="UniProtKB-KW"/>
</dbReference>
<dbReference type="CDD" id="cd17631">
    <property type="entry name" value="FACL_FadD13-like"/>
    <property type="match status" value="1"/>
</dbReference>
<dbReference type="SUPFAM" id="SSF56801">
    <property type="entry name" value="Acetyl-CoA synthetase-like"/>
    <property type="match status" value="1"/>
</dbReference>
<name>A0ABQ6Y6S0_9GAMM</name>
<dbReference type="Pfam" id="PF00501">
    <property type="entry name" value="AMP-binding"/>
    <property type="match status" value="1"/>
</dbReference>
<dbReference type="InterPro" id="IPR050237">
    <property type="entry name" value="ATP-dep_AMP-bd_enzyme"/>
</dbReference>
<dbReference type="InterPro" id="IPR045851">
    <property type="entry name" value="AMP-bd_C_sf"/>
</dbReference>
<keyword evidence="4" id="KW-1185">Reference proteome</keyword>
<accession>A0ABQ6Y6S0</accession>
<reference evidence="3 4" key="1">
    <citation type="submission" date="2012-09" db="EMBL/GenBank/DDBJ databases">
        <title>Genome Sequence of alkane-degrading Bacterium Alcanivorax sp. 6-D-6.</title>
        <authorList>
            <person name="Lai Q."/>
            <person name="Shao Z."/>
        </authorList>
    </citation>
    <scope>NUCLEOTIDE SEQUENCE [LARGE SCALE GENOMIC DNA]</scope>
    <source>
        <strain evidence="3 4">6-D-6</strain>
    </source>
</reference>
<dbReference type="EMBL" id="AQPF01000021">
    <property type="protein sequence ID" value="KAF0805056.1"/>
    <property type="molecule type" value="Genomic_DNA"/>
</dbReference>
<dbReference type="Gene3D" id="3.30.300.30">
    <property type="match status" value="1"/>
</dbReference>
<sequence>MLRYLNNARLLFPFWVEISMYLTQPLHKALRECPEREALVFADRRSTYRDLVRQVATLASVLKDLGLEDGDRAGILALNSDHYVTFVFGVLWAGGVFNTVNIRWSPVEIAYSLDDCDTRILFVDDEFVPLIDEVRARSKSLETVVYVGEKTCPEGMLSLAGLMAGTDPVDDAGRSGDQLACILYTGGTTGAPKGVMLSHANLYTCSIGAVMLACRGDGVVGLHSAPFFHVAGVGLILQLTLRLGTHVIVPRFEEVAVMSAIQRERVVETFLVPTMMRAVLAHPRFPEFDLSSLRCMMYGASPIDSTLLKKAMTAWPEASFLQLYGMTELSPVVCILPDYCHSDAAYADKLMAAGLPAHMAEVRVVDGEDNEVPRGQVGEIVARGPMVMRGYWNKPEQTEEALRRGWMHTGDAGYMDDAGYVFLVDRIKDMVVTGGENVYSVEVEDALLRMPAIAQCAVIGVPDEKWGERVHAVIVPAGGAEISEADIVAHCKTLIANYKCPRSFEFVDQMPLSGAGKILKYKLKEAHWGDRGRRIG</sequence>
<dbReference type="InterPro" id="IPR042099">
    <property type="entry name" value="ANL_N_sf"/>
</dbReference>